<evidence type="ECO:0000313" key="2">
    <source>
        <dbReference type="Proteomes" id="UP000198748"/>
    </source>
</evidence>
<dbReference type="AlphaFoldDB" id="A0A1G7AYK5"/>
<dbReference type="Proteomes" id="UP000198748">
    <property type="component" value="Unassembled WGS sequence"/>
</dbReference>
<dbReference type="EMBL" id="FNAN01000004">
    <property type="protein sequence ID" value="SDE19964.1"/>
    <property type="molecule type" value="Genomic_DNA"/>
</dbReference>
<organism evidence="1 2">
    <name type="scientific">Dyadobacter soli</name>
    <dbReference type="NCBI Taxonomy" id="659014"/>
    <lineage>
        <taxon>Bacteria</taxon>
        <taxon>Pseudomonadati</taxon>
        <taxon>Bacteroidota</taxon>
        <taxon>Cytophagia</taxon>
        <taxon>Cytophagales</taxon>
        <taxon>Spirosomataceae</taxon>
        <taxon>Dyadobacter</taxon>
    </lineage>
</organism>
<keyword evidence="2" id="KW-1185">Reference proteome</keyword>
<protein>
    <submittedName>
        <fullName evidence="1">Uncharacterized protein</fullName>
    </submittedName>
</protein>
<evidence type="ECO:0000313" key="1">
    <source>
        <dbReference type="EMBL" id="SDE19964.1"/>
    </source>
</evidence>
<name>A0A1G7AYK5_9BACT</name>
<reference evidence="2" key="1">
    <citation type="submission" date="2016-10" db="EMBL/GenBank/DDBJ databases">
        <authorList>
            <person name="Varghese N."/>
            <person name="Submissions S."/>
        </authorList>
    </citation>
    <scope>NUCLEOTIDE SEQUENCE [LARGE SCALE GENOMIC DNA]</scope>
    <source>
        <strain evidence="2">DSM 25329</strain>
    </source>
</reference>
<dbReference type="STRING" id="659014.SAMN04487996_10416"/>
<sequence>MSETNKPGGIHGAILRIIVDEGTATPKQVQELNRIEQTWKDAGLEKGDWAAEVMGKLYRVGSDEHSEAVRAYLAQYQPIDQP</sequence>
<dbReference type="RefSeq" id="WP_090147802.1">
    <property type="nucleotide sequence ID" value="NZ_FNAN01000004.1"/>
</dbReference>
<proteinExistence type="predicted"/>
<accession>A0A1G7AYK5</accession>
<gene>
    <name evidence="1" type="ORF">SAMN04487996_10416</name>
</gene>